<proteinExistence type="predicted"/>
<organism evidence="1 2">
    <name type="scientific">Leeia speluncae</name>
    <dbReference type="NCBI Taxonomy" id="2884804"/>
    <lineage>
        <taxon>Bacteria</taxon>
        <taxon>Pseudomonadati</taxon>
        <taxon>Pseudomonadota</taxon>
        <taxon>Betaproteobacteria</taxon>
        <taxon>Neisseriales</taxon>
        <taxon>Leeiaceae</taxon>
        <taxon>Leeia</taxon>
    </lineage>
</organism>
<name>A0ABS8D9X9_9NEIS</name>
<dbReference type="RefSeq" id="WP_227181755.1">
    <property type="nucleotide sequence ID" value="NZ_JAJBZT010000010.1"/>
</dbReference>
<dbReference type="EMBL" id="JAJBZT010000010">
    <property type="protein sequence ID" value="MCB6184937.1"/>
    <property type="molecule type" value="Genomic_DNA"/>
</dbReference>
<comment type="caution">
    <text evidence="1">The sequence shown here is derived from an EMBL/GenBank/DDBJ whole genome shotgun (WGS) entry which is preliminary data.</text>
</comment>
<accession>A0ABS8D9X9</accession>
<protein>
    <submittedName>
        <fullName evidence="1">Uncharacterized protein</fullName>
    </submittedName>
</protein>
<evidence type="ECO:0000313" key="1">
    <source>
        <dbReference type="EMBL" id="MCB6184937.1"/>
    </source>
</evidence>
<dbReference type="Proteomes" id="UP001165395">
    <property type="component" value="Unassembled WGS sequence"/>
</dbReference>
<gene>
    <name evidence="1" type="ORF">LIN78_15420</name>
</gene>
<evidence type="ECO:0000313" key="2">
    <source>
        <dbReference type="Proteomes" id="UP001165395"/>
    </source>
</evidence>
<keyword evidence="2" id="KW-1185">Reference proteome</keyword>
<sequence>MNDALFSVTTPQENVFITFNQFNRAISFRIALETYLAEREKLQDVFVYLLKGMSTRVRMVKLKKHHQYYVCTSHLQNGKQLSTFVLCLEEGILENFQEDSDAQQFIEDKQKDAA</sequence>
<reference evidence="1" key="1">
    <citation type="submission" date="2021-10" db="EMBL/GenBank/DDBJ databases">
        <title>The complete genome sequence of Leeia sp. TBRC 13508.</title>
        <authorList>
            <person name="Charoenyingcharoen P."/>
            <person name="Yukphan P."/>
        </authorList>
    </citation>
    <scope>NUCLEOTIDE SEQUENCE</scope>
    <source>
        <strain evidence="1">TBRC 13508</strain>
    </source>
</reference>